<organism evidence="1 2">
    <name type="scientific">Streblomastix strix</name>
    <dbReference type="NCBI Taxonomy" id="222440"/>
    <lineage>
        <taxon>Eukaryota</taxon>
        <taxon>Metamonada</taxon>
        <taxon>Preaxostyla</taxon>
        <taxon>Oxymonadida</taxon>
        <taxon>Streblomastigidae</taxon>
        <taxon>Streblomastix</taxon>
    </lineage>
</organism>
<sequence>MDEAIFSPELLSHCFARLTGFENERSDFVARLDLLRDLVESNYQQQIEGIEDERNIVETLKGINEAELVKMEQQRLTCQGEGTTSRLRGLLYENREKLIRLLIVLEPAGIY</sequence>
<accession>A0A5J4PJA6</accession>
<gene>
    <name evidence="1" type="ORF">EZS28_056673</name>
</gene>
<proteinExistence type="predicted"/>
<reference evidence="1 2" key="1">
    <citation type="submission" date="2019-03" db="EMBL/GenBank/DDBJ databases">
        <title>Single cell metagenomics reveals metabolic interactions within the superorganism composed of flagellate Streblomastix strix and complex community of Bacteroidetes bacteria on its surface.</title>
        <authorList>
            <person name="Treitli S.C."/>
            <person name="Kolisko M."/>
            <person name="Husnik F."/>
            <person name="Keeling P."/>
            <person name="Hampl V."/>
        </authorList>
    </citation>
    <scope>NUCLEOTIDE SEQUENCE [LARGE SCALE GENOMIC DNA]</scope>
    <source>
        <strain evidence="1">ST1C</strain>
    </source>
</reference>
<comment type="caution">
    <text evidence="1">The sequence shown here is derived from an EMBL/GenBank/DDBJ whole genome shotgun (WGS) entry which is preliminary data.</text>
</comment>
<evidence type="ECO:0000313" key="1">
    <source>
        <dbReference type="EMBL" id="KAA6308523.1"/>
    </source>
</evidence>
<protein>
    <submittedName>
        <fullName evidence="1">Uncharacterized protein</fullName>
    </submittedName>
</protein>
<feature type="non-terminal residue" evidence="1">
    <location>
        <position position="111"/>
    </location>
</feature>
<name>A0A5J4PJA6_9EUKA</name>
<dbReference type="EMBL" id="SNRW01050802">
    <property type="protein sequence ID" value="KAA6308523.1"/>
    <property type="molecule type" value="Genomic_DNA"/>
</dbReference>
<dbReference type="AlphaFoldDB" id="A0A5J4PJA6"/>
<dbReference type="Proteomes" id="UP000324800">
    <property type="component" value="Unassembled WGS sequence"/>
</dbReference>
<evidence type="ECO:0000313" key="2">
    <source>
        <dbReference type="Proteomes" id="UP000324800"/>
    </source>
</evidence>